<gene>
    <name evidence="1" type="ORF">CFP56_004523</name>
</gene>
<dbReference type="EMBL" id="PKMF04000124">
    <property type="protein sequence ID" value="KAK7848710.1"/>
    <property type="molecule type" value="Genomic_DNA"/>
</dbReference>
<name>A0AAW0LBY5_QUESU</name>
<keyword evidence="2" id="KW-1185">Reference proteome</keyword>
<accession>A0AAW0LBY5</accession>
<reference evidence="1 2" key="1">
    <citation type="journal article" date="2018" name="Sci. Data">
        <title>The draft genome sequence of cork oak.</title>
        <authorList>
            <person name="Ramos A.M."/>
            <person name="Usie A."/>
            <person name="Barbosa P."/>
            <person name="Barros P.M."/>
            <person name="Capote T."/>
            <person name="Chaves I."/>
            <person name="Simoes F."/>
            <person name="Abreu I."/>
            <person name="Carrasquinho I."/>
            <person name="Faro C."/>
            <person name="Guimaraes J.B."/>
            <person name="Mendonca D."/>
            <person name="Nobrega F."/>
            <person name="Rodrigues L."/>
            <person name="Saibo N.J.M."/>
            <person name="Varela M.C."/>
            <person name="Egas C."/>
            <person name="Matos J."/>
            <person name="Miguel C.M."/>
            <person name="Oliveira M.M."/>
            <person name="Ricardo C.P."/>
            <person name="Goncalves S."/>
        </authorList>
    </citation>
    <scope>NUCLEOTIDE SEQUENCE [LARGE SCALE GENOMIC DNA]</scope>
    <source>
        <strain evidence="2">cv. HL8</strain>
    </source>
</reference>
<comment type="caution">
    <text evidence="1">The sequence shown here is derived from an EMBL/GenBank/DDBJ whole genome shotgun (WGS) entry which is preliminary data.</text>
</comment>
<dbReference type="Proteomes" id="UP000237347">
    <property type="component" value="Unassembled WGS sequence"/>
</dbReference>
<organism evidence="1 2">
    <name type="scientific">Quercus suber</name>
    <name type="common">Cork oak</name>
    <dbReference type="NCBI Taxonomy" id="58331"/>
    <lineage>
        <taxon>Eukaryota</taxon>
        <taxon>Viridiplantae</taxon>
        <taxon>Streptophyta</taxon>
        <taxon>Embryophyta</taxon>
        <taxon>Tracheophyta</taxon>
        <taxon>Spermatophyta</taxon>
        <taxon>Magnoliopsida</taxon>
        <taxon>eudicotyledons</taxon>
        <taxon>Gunneridae</taxon>
        <taxon>Pentapetalae</taxon>
        <taxon>rosids</taxon>
        <taxon>fabids</taxon>
        <taxon>Fagales</taxon>
        <taxon>Fagaceae</taxon>
        <taxon>Quercus</taxon>
    </lineage>
</organism>
<sequence length="147" mass="17121">MDEESSVGCIDAPKLTKFFVKSKYHSQLKPRLDAWVRFTTTAKVDQLSIKCFRDFKKFQIYVLPQHLYANDFSSLNRLNIRSSPLGDDALKKILMGSPSLEYLEFSTWNFKRLKCRMKCMAALVKAKLDFELWIGNELGEEDACKMY</sequence>
<proteinExistence type="predicted"/>
<protein>
    <submittedName>
        <fullName evidence="1">Uncharacterized protein</fullName>
    </submittedName>
</protein>
<evidence type="ECO:0000313" key="1">
    <source>
        <dbReference type="EMBL" id="KAK7848710.1"/>
    </source>
</evidence>
<dbReference type="AlphaFoldDB" id="A0AAW0LBY5"/>
<evidence type="ECO:0000313" key="2">
    <source>
        <dbReference type="Proteomes" id="UP000237347"/>
    </source>
</evidence>